<dbReference type="EMBL" id="LAZR01048769">
    <property type="protein sequence ID" value="KKK91180.1"/>
    <property type="molecule type" value="Genomic_DNA"/>
</dbReference>
<reference evidence="1" key="1">
    <citation type="journal article" date="2015" name="Nature">
        <title>Complex archaea that bridge the gap between prokaryotes and eukaryotes.</title>
        <authorList>
            <person name="Spang A."/>
            <person name="Saw J.H."/>
            <person name="Jorgensen S.L."/>
            <person name="Zaremba-Niedzwiedzka K."/>
            <person name="Martijn J."/>
            <person name="Lind A.E."/>
            <person name="van Eijk R."/>
            <person name="Schleper C."/>
            <person name="Guy L."/>
            <person name="Ettema T.J."/>
        </authorList>
    </citation>
    <scope>NUCLEOTIDE SEQUENCE</scope>
</reference>
<gene>
    <name evidence="1" type="ORF">LCGC14_2715560</name>
</gene>
<proteinExistence type="predicted"/>
<protein>
    <submittedName>
        <fullName evidence="1">Uncharacterized protein</fullName>
    </submittedName>
</protein>
<dbReference type="AlphaFoldDB" id="A0A0F8ZZB1"/>
<accession>A0A0F8ZZB1</accession>
<evidence type="ECO:0000313" key="1">
    <source>
        <dbReference type="EMBL" id="KKK91180.1"/>
    </source>
</evidence>
<name>A0A0F8ZZB1_9ZZZZ</name>
<organism evidence="1">
    <name type="scientific">marine sediment metagenome</name>
    <dbReference type="NCBI Taxonomy" id="412755"/>
    <lineage>
        <taxon>unclassified sequences</taxon>
        <taxon>metagenomes</taxon>
        <taxon>ecological metagenomes</taxon>
    </lineage>
</organism>
<sequence length="162" mass="18104">MSSDTDSPFDDDKGTSLLEGIAKELSGVDVDDIAGMIRRIAEVDDELSSRGVDPLVKEKEELRKALKKYMLKHEIDTSFDETSGWEAVMTPRSHDVWDMDAFSSLLSATQKKRYIRRMIDETAAKEGIANGDLSRAQLEAKGAVHKEAGQKALYVRERKKGK</sequence>
<comment type="caution">
    <text evidence="1">The sequence shown here is derived from an EMBL/GenBank/DDBJ whole genome shotgun (WGS) entry which is preliminary data.</text>
</comment>